<gene>
    <name evidence="1" type="ORF">GPA25_22750</name>
</gene>
<dbReference type="Proteomes" id="UP000648984">
    <property type="component" value="Unassembled WGS sequence"/>
</dbReference>
<accession>A0ABX1QJS8</accession>
<name>A0ABX1QJS8_9RHOO</name>
<dbReference type="EMBL" id="WTVQ01000072">
    <property type="protein sequence ID" value="NMG77575.1"/>
    <property type="molecule type" value="Genomic_DNA"/>
</dbReference>
<evidence type="ECO:0000313" key="1">
    <source>
        <dbReference type="EMBL" id="NMG77575.1"/>
    </source>
</evidence>
<comment type="caution">
    <text evidence="1">The sequence shown here is derived from an EMBL/GenBank/DDBJ whole genome shotgun (WGS) entry which is preliminary data.</text>
</comment>
<proteinExistence type="predicted"/>
<keyword evidence="2" id="KW-1185">Reference proteome</keyword>
<sequence>MSVIPASVSVSCCTTQRLQECADVDGLELIAYGRALVGETLARAITVAVLRTAIVRFALSGTRAPIATVCFPRSNSNSHFRRHRKAEVEQAAKRALGRTAASLGTRRQSSSWPHPHCTMLQVDIPYSQL</sequence>
<evidence type="ECO:0000313" key="2">
    <source>
        <dbReference type="Proteomes" id="UP000648984"/>
    </source>
</evidence>
<dbReference type="RefSeq" id="WP_169262698.1">
    <property type="nucleotide sequence ID" value="NZ_WTVQ01000072.1"/>
</dbReference>
<organism evidence="1 2">
    <name type="scientific">Aromatoleum diolicum</name>
    <dbReference type="NCBI Taxonomy" id="75796"/>
    <lineage>
        <taxon>Bacteria</taxon>
        <taxon>Pseudomonadati</taxon>
        <taxon>Pseudomonadota</taxon>
        <taxon>Betaproteobacteria</taxon>
        <taxon>Rhodocyclales</taxon>
        <taxon>Rhodocyclaceae</taxon>
        <taxon>Aromatoleum</taxon>
    </lineage>
</organism>
<protein>
    <submittedName>
        <fullName evidence="1">Uncharacterized protein</fullName>
    </submittedName>
</protein>
<reference evidence="1 2" key="1">
    <citation type="submission" date="2019-12" db="EMBL/GenBank/DDBJ databases">
        <title>Comparative genomics gives insights into the taxonomy of the Azoarcus-Aromatoleum group and reveals separate origins of nif in the plant-associated Azoarcus and non-plant-associated Aromatoleum sub-groups.</title>
        <authorList>
            <person name="Lafos M."/>
            <person name="Maluk M."/>
            <person name="Batista M."/>
            <person name="Junghare M."/>
            <person name="Carmona M."/>
            <person name="Faoro H."/>
            <person name="Cruz L.M."/>
            <person name="Battistoni F."/>
            <person name="De Souza E."/>
            <person name="Pedrosa F."/>
            <person name="Chen W.-M."/>
            <person name="Poole P.S."/>
            <person name="Dixon R.A."/>
            <person name="James E.K."/>
        </authorList>
    </citation>
    <scope>NUCLEOTIDE SEQUENCE [LARGE SCALE GENOMIC DNA]</scope>
    <source>
        <strain evidence="1 2">22Lin</strain>
    </source>
</reference>